<dbReference type="AlphaFoldDB" id="A0AAU9L1G9"/>
<proteinExistence type="predicted"/>
<feature type="compositionally biased region" description="Basic and acidic residues" evidence="1">
    <location>
        <begin position="12"/>
        <end position="24"/>
    </location>
</feature>
<evidence type="ECO:0000313" key="2">
    <source>
        <dbReference type="EMBL" id="CAH0474928.1"/>
    </source>
</evidence>
<protein>
    <submittedName>
        <fullName evidence="2">Uncharacterized protein</fullName>
    </submittedName>
</protein>
<comment type="caution">
    <text evidence="2">The sequence shown here is derived from an EMBL/GenBank/DDBJ whole genome shotgun (WGS) entry which is preliminary data.</text>
</comment>
<dbReference type="EMBL" id="CAKKTJ010000118">
    <property type="protein sequence ID" value="CAH0474928.1"/>
    <property type="molecule type" value="Genomic_DNA"/>
</dbReference>
<organism evidence="2 3">
    <name type="scientific">Peronospora belbahrii</name>
    <dbReference type="NCBI Taxonomy" id="622444"/>
    <lineage>
        <taxon>Eukaryota</taxon>
        <taxon>Sar</taxon>
        <taxon>Stramenopiles</taxon>
        <taxon>Oomycota</taxon>
        <taxon>Peronosporomycetes</taxon>
        <taxon>Peronosporales</taxon>
        <taxon>Peronosporaceae</taxon>
        <taxon>Peronospora</taxon>
    </lineage>
</organism>
<sequence length="393" mass="43284">MTFSISPPYKETLGEHQPEQRPTPEDPSPSPSPSLPRFVHPRHGSISSRTSEVSTTPVSDRKPSPAMLELTGVSTMLRIVLSNQENIMSRLSQLESGVSRIETILYDDRGRTAVRIPSSASLLPTVRPSAPASVCHAPCKFEDSIDSASTTSMFSCTSDENLIRIRENAQLFSAIILGLTAWVRDRLETMTGRIFDAGLKGRFNDFTKVISNVAKYACPPRKMPRVLSDKDIVLRFSRSRDGTLKKVDGSSLKTLRDYQSRSDIFRSLCDFIALLKMMPECLPPPGSDIVSAIGEGLIDDGGNLLIDLSKLVIRPRSKDELVFDSLSSNAIPIYVKFRMEGRGCNESKALAIDEYAAKCGKTARRNRLANSSRTDFAAKAADDISDQFVDFGL</sequence>
<evidence type="ECO:0000256" key="1">
    <source>
        <dbReference type="SAM" id="MobiDB-lite"/>
    </source>
</evidence>
<reference evidence="2" key="1">
    <citation type="submission" date="2021-11" db="EMBL/GenBank/DDBJ databases">
        <authorList>
            <person name="Islam A."/>
            <person name="Islam S."/>
            <person name="Flora M.S."/>
            <person name="Rahman M."/>
            <person name="Ziaur R.M."/>
            <person name="Epstein J.H."/>
            <person name="Hassan M."/>
            <person name="Klassen M."/>
            <person name="Woodard K."/>
            <person name="Webb A."/>
            <person name="Webby R.J."/>
            <person name="El Zowalaty M.E."/>
        </authorList>
    </citation>
    <scope>NUCLEOTIDE SEQUENCE</scope>
    <source>
        <strain evidence="2">Pbs3</strain>
    </source>
</reference>
<feature type="compositionally biased region" description="Pro residues" evidence="1">
    <location>
        <begin position="25"/>
        <end position="34"/>
    </location>
</feature>
<dbReference type="Proteomes" id="UP001160483">
    <property type="component" value="Unassembled WGS sequence"/>
</dbReference>
<gene>
    <name evidence="2" type="ORF">PBS003_LOCUS1766</name>
</gene>
<feature type="region of interest" description="Disordered" evidence="1">
    <location>
        <begin position="1"/>
        <end position="65"/>
    </location>
</feature>
<name>A0AAU9L1G9_9STRA</name>
<evidence type="ECO:0000313" key="3">
    <source>
        <dbReference type="Proteomes" id="UP001160483"/>
    </source>
</evidence>
<accession>A0AAU9L1G9</accession>
<feature type="compositionally biased region" description="Polar residues" evidence="1">
    <location>
        <begin position="45"/>
        <end position="58"/>
    </location>
</feature>